<evidence type="ECO:0000313" key="1">
    <source>
        <dbReference type="EMBL" id="ABB92214.1"/>
    </source>
</evidence>
<sequence length="254" mass="28420">MQTSSVLWLDAQPSLYCFNRRLAHLLSQSRAVRQWSFQHDLDESCSVETIHHLLAESLNDFEEPPNLIAHGLSGSIACLFAHRYPRLIRSLIVLSVDTLSCNHWTNHYLAMRSQLPCSRAQVLSHLSSSLLKTDQCHVNSALSQLLERCLDSDYISGSVVGQQCIDPLTPPNVPMLILNGEHDFVVDSGSLQRWRSVLKPGDYVDLIPHGRHFFQFSHSAFAADKINAFLDLVATKEVPDSVSSLSLILSTMQS</sequence>
<dbReference type="AlphaFoldDB" id="Q0QM47"/>
<keyword evidence="1" id="KW-0012">Acyltransferase</keyword>
<dbReference type="GO" id="GO:0016746">
    <property type="term" value="F:acyltransferase activity"/>
    <property type="evidence" value="ECO:0007669"/>
    <property type="project" value="UniProtKB-KW"/>
</dbReference>
<dbReference type="SUPFAM" id="SSF53474">
    <property type="entry name" value="alpha/beta-Hydrolases"/>
    <property type="match status" value="1"/>
</dbReference>
<keyword evidence="1" id="KW-0378">Hydrolase</keyword>
<protein>
    <submittedName>
        <fullName evidence="1">Hydrolase or acyltransferase</fullName>
    </submittedName>
</protein>
<dbReference type="GO" id="GO:0046464">
    <property type="term" value="P:acylglycerol catabolic process"/>
    <property type="evidence" value="ECO:0007669"/>
    <property type="project" value="TreeGrafter"/>
</dbReference>
<dbReference type="InterPro" id="IPR029058">
    <property type="entry name" value="AB_hydrolase_fold"/>
</dbReference>
<keyword evidence="1" id="KW-0808">Transferase</keyword>
<dbReference type="GO" id="GO:0016020">
    <property type="term" value="C:membrane"/>
    <property type="evidence" value="ECO:0007669"/>
    <property type="project" value="TreeGrafter"/>
</dbReference>
<dbReference type="EMBL" id="DQ284920">
    <property type="protein sequence ID" value="ABB92214.1"/>
    <property type="molecule type" value="Genomic_DNA"/>
</dbReference>
<organism evidence="1">
    <name type="scientific">uncultured marine type-A Synechococcus 5B2</name>
    <dbReference type="NCBI Taxonomy" id="359140"/>
    <lineage>
        <taxon>Bacteria</taxon>
        <taxon>Bacillati</taxon>
        <taxon>Cyanobacteriota</taxon>
        <taxon>Cyanophyceae</taxon>
        <taxon>Synechococcales</taxon>
        <taxon>Synechococcaceae</taxon>
        <taxon>Synechococcus</taxon>
        <taxon>environmental samples</taxon>
    </lineage>
</organism>
<dbReference type="GO" id="GO:0047372">
    <property type="term" value="F:monoacylglycerol lipase activity"/>
    <property type="evidence" value="ECO:0007669"/>
    <property type="project" value="TreeGrafter"/>
</dbReference>
<dbReference type="InterPro" id="IPR050266">
    <property type="entry name" value="AB_hydrolase_sf"/>
</dbReference>
<reference evidence="1" key="1">
    <citation type="journal article" date="2006" name="Mar. Ecol. Prog. Ser.">
        <title>Gene diversity and organization in rbcL-containing genome fragments from uncultivated Synechococcus in the Gulf of Mexico.</title>
        <authorList>
            <person name="John D.E."/>
            <person name="Wawrik B."/>
            <person name="Tabita F.R."/>
            <person name="Paul J.H."/>
        </authorList>
    </citation>
    <scope>NUCLEOTIDE SEQUENCE</scope>
</reference>
<proteinExistence type="predicted"/>
<dbReference type="PANTHER" id="PTHR43798">
    <property type="entry name" value="MONOACYLGLYCEROL LIPASE"/>
    <property type="match status" value="1"/>
</dbReference>
<dbReference type="PANTHER" id="PTHR43798:SF33">
    <property type="entry name" value="HYDROLASE, PUTATIVE (AFU_ORTHOLOGUE AFUA_2G14860)-RELATED"/>
    <property type="match status" value="1"/>
</dbReference>
<dbReference type="Gene3D" id="3.40.50.1820">
    <property type="entry name" value="alpha/beta hydrolase"/>
    <property type="match status" value="1"/>
</dbReference>
<accession>Q0QM47</accession>
<dbReference type="ESTHER" id="9syne-q0qm47">
    <property type="family name" value="6_AlphaBeta_hydrolase"/>
</dbReference>
<name>Q0QM47_9SYNE</name>